<dbReference type="PANTHER" id="PTHR16154">
    <property type="entry name" value="NEURABIN"/>
    <property type="match status" value="1"/>
</dbReference>
<dbReference type="AlphaFoldDB" id="A0A4W3HWR0"/>
<keyword evidence="1" id="KW-0597">Phosphoprotein</keyword>
<feature type="compositionally biased region" description="Basic and acidic residues" evidence="3">
    <location>
        <begin position="416"/>
        <end position="439"/>
    </location>
</feature>
<feature type="compositionally biased region" description="Basic and acidic residues" evidence="3">
    <location>
        <begin position="463"/>
        <end position="472"/>
    </location>
</feature>
<dbReference type="GO" id="GO:0015629">
    <property type="term" value="C:actin cytoskeleton"/>
    <property type="evidence" value="ECO:0007669"/>
    <property type="project" value="TreeGrafter"/>
</dbReference>
<reference evidence="5" key="4">
    <citation type="submission" date="2025-08" db="UniProtKB">
        <authorList>
            <consortium name="Ensembl"/>
        </authorList>
    </citation>
    <scope>IDENTIFICATION</scope>
</reference>
<protein>
    <recommendedName>
        <fullName evidence="4">SAM domain-containing protein</fullName>
    </recommendedName>
</protein>
<reference evidence="6" key="2">
    <citation type="journal article" date="2007" name="PLoS Biol.">
        <title>Survey sequencing and comparative analysis of the elephant shark (Callorhinchus milii) genome.</title>
        <authorList>
            <person name="Venkatesh B."/>
            <person name="Kirkness E.F."/>
            <person name="Loh Y.H."/>
            <person name="Halpern A.L."/>
            <person name="Lee A.P."/>
            <person name="Johnson J."/>
            <person name="Dandona N."/>
            <person name="Viswanathan L.D."/>
            <person name="Tay A."/>
            <person name="Venter J.C."/>
            <person name="Strausberg R.L."/>
            <person name="Brenner S."/>
        </authorList>
    </citation>
    <scope>NUCLEOTIDE SEQUENCE [LARGE SCALE GENOMIC DNA]</scope>
</reference>
<reference evidence="6" key="1">
    <citation type="journal article" date="2006" name="Science">
        <title>Ancient noncoding elements conserved in the human genome.</title>
        <authorList>
            <person name="Venkatesh B."/>
            <person name="Kirkness E.F."/>
            <person name="Loh Y.H."/>
            <person name="Halpern A.L."/>
            <person name="Lee A.P."/>
            <person name="Johnson J."/>
            <person name="Dandona N."/>
            <person name="Viswanathan L.D."/>
            <person name="Tay A."/>
            <person name="Venter J.C."/>
            <person name="Strausberg R.L."/>
            <person name="Brenner S."/>
        </authorList>
    </citation>
    <scope>NUCLEOTIDE SEQUENCE [LARGE SCALE GENOMIC DNA]</scope>
</reference>
<dbReference type="Gene3D" id="1.10.150.50">
    <property type="entry name" value="Transcription Factor, Ets-1"/>
    <property type="match status" value="1"/>
</dbReference>
<evidence type="ECO:0000256" key="3">
    <source>
        <dbReference type="SAM" id="MobiDB-lite"/>
    </source>
</evidence>
<reference evidence="6" key="3">
    <citation type="journal article" date="2014" name="Nature">
        <title>Elephant shark genome provides unique insights into gnathostome evolution.</title>
        <authorList>
            <consortium name="International Elephant Shark Genome Sequencing Consortium"/>
            <person name="Venkatesh B."/>
            <person name="Lee A.P."/>
            <person name="Ravi V."/>
            <person name="Maurya A.K."/>
            <person name="Lian M.M."/>
            <person name="Swann J.B."/>
            <person name="Ohta Y."/>
            <person name="Flajnik M.F."/>
            <person name="Sutoh Y."/>
            <person name="Kasahara M."/>
            <person name="Hoon S."/>
            <person name="Gangu V."/>
            <person name="Roy S.W."/>
            <person name="Irimia M."/>
            <person name="Korzh V."/>
            <person name="Kondrychyn I."/>
            <person name="Lim Z.W."/>
            <person name="Tay B.H."/>
            <person name="Tohari S."/>
            <person name="Kong K.W."/>
            <person name="Ho S."/>
            <person name="Lorente-Galdos B."/>
            <person name="Quilez J."/>
            <person name="Marques-Bonet T."/>
            <person name="Raney B.J."/>
            <person name="Ingham P.W."/>
            <person name="Tay A."/>
            <person name="Hillier L.W."/>
            <person name="Minx P."/>
            <person name="Boehm T."/>
            <person name="Wilson R.K."/>
            <person name="Brenner S."/>
            <person name="Warren W.C."/>
        </authorList>
    </citation>
    <scope>NUCLEOTIDE SEQUENCE [LARGE SCALE GENOMIC DNA]</scope>
</reference>
<feature type="domain" description="SAM" evidence="4">
    <location>
        <begin position="345"/>
        <end position="408"/>
    </location>
</feature>
<dbReference type="GO" id="GO:0019722">
    <property type="term" value="P:calcium-mediated signaling"/>
    <property type="evidence" value="ECO:0007669"/>
    <property type="project" value="TreeGrafter"/>
</dbReference>
<proteinExistence type="predicted"/>
<dbReference type="GeneTree" id="ENSGT00940000160279"/>
<evidence type="ECO:0000313" key="6">
    <source>
        <dbReference type="Proteomes" id="UP000314986"/>
    </source>
</evidence>
<evidence type="ECO:0000256" key="2">
    <source>
        <dbReference type="ARBA" id="ARBA00023054"/>
    </source>
</evidence>
<dbReference type="PROSITE" id="PS50105">
    <property type="entry name" value="SAM_DOMAIN"/>
    <property type="match status" value="1"/>
</dbReference>
<dbReference type="Ensembl" id="ENSCMIT00000022314.1">
    <property type="protein sequence ID" value="ENSCMIP00000021928.1"/>
    <property type="gene ID" value="ENSCMIG00000009950.1"/>
</dbReference>
<dbReference type="Proteomes" id="UP000314986">
    <property type="component" value="Unassembled WGS sequence"/>
</dbReference>
<dbReference type="FunFam" id="1.10.150.50:FF:000008">
    <property type="entry name" value="Neurabin-1 isoform 1-like protein"/>
    <property type="match status" value="1"/>
</dbReference>
<feature type="compositionally biased region" description="Basic residues" evidence="3">
    <location>
        <begin position="39"/>
        <end position="48"/>
    </location>
</feature>
<name>A0A4W3HWR0_CALMI</name>
<dbReference type="GO" id="GO:0031175">
    <property type="term" value="P:neuron projection development"/>
    <property type="evidence" value="ECO:0007669"/>
    <property type="project" value="TreeGrafter"/>
</dbReference>
<dbReference type="CDD" id="cd09512">
    <property type="entry name" value="SAM_Neurabin-like"/>
    <property type="match status" value="1"/>
</dbReference>
<keyword evidence="6" id="KW-1185">Reference proteome</keyword>
<feature type="compositionally biased region" description="Polar residues" evidence="3">
    <location>
        <begin position="225"/>
        <end position="234"/>
    </location>
</feature>
<evidence type="ECO:0000259" key="4">
    <source>
        <dbReference type="PROSITE" id="PS50105"/>
    </source>
</evidence>
<dbReference type="GO" id="GO:0005737">
    <property type="term" value="C:cytoplasm"/>
    <property type="evidence" value="ECO:0007669"/>
    <property type="project" value="TreeGrafter"/>
</dbReference>
<dbReference type="GO" id="GO:0014069">
    <property type="term" value="C:postsynaptic density"/>
    <property type="evidence" value="ECO:0007669"/>
    <property type="project" value="TreeGrafter"/>
</dbReference>
<dbReference type="SUPFAM" id="SSF47769">
    <property type="entry name" value="SAM/Pointed domain"/>
    <property type="match status" value="1"/>
</dbReference>
<dbReference type="InterPro" id="IPR013761">
    <property type="entry name" value="SAM/pointed_sf"/>
</dbReference>
<feature type="region of interest" description="Disordered" evidence="3">
    <location>
        <begin position="122"/>
        <end position="234"/>
    </location>
</feature>
<feature type="compositionally biased region" description="Low complexity" evidence="3">
    <location>
        <begin position="80"/>
        <end position="101"/>
    </location>
</feature>
<feature type="compositionally biased region" description="Basic and acidic residues" evidence="3">
    <location>
        <begin position="166"/>
        <end position="182"/>
    </location>
</feature>
<feature type="region of interest" description="Disordered" evidence="3">
    <location>
        <begin position="34"/>
        <end position="101"/>
    </location>
</feature>
<dbReference type="GO" id="GO:0030425">
    <property type="term" value="C:dendrite"/>
    <property type="evidence" value="ECO:0007669"/>
    <property type="project" value="TreeGrafter"/>
</dbReference>
<dbReference type="OMA" id="TANHWTS"/>
<feature type="compositionally biased region" description="Low complexity" evidence="3">
    <location>
        <begin position="144"/>
        <end position="159"/>
    </location>
</feature>
<keyword evidence="2" id="KW-0175">Coiled coil</keyword>
<dbReference type="InterPro" id="IPR001660">
    <property type="entry name" value="SAM"/>
</dbReference>
<dbReference type="InterPro" id="IPR043446">
    <property type="entry name" value="Neurabin-like"/>
</dbReference>
<evidence type="ECO:0000256" key="1">
    <source>
        <dbReference type="ARBA" id="ARBA00022553"/>
    </source>
</evidence>
<feature type="compositionally biased region" description="Polar residues" evidence="3">
    <location>
        <begin position="131"/>
        <end position="140"/>
    </location>
</feature>
<dbReference type="PANTHER" id="PTHR16154:SF28">
    <property type="entry name" value="STERILE ALPHA MOTIF DOMAIN-CONTAINING PROTEIN 14"/>
    <property type="match status" value="1"/>
</dbReference>
<accession>A0A4W3HWR0</accession>
<evidence type="ECO:0000313" key="5">
    <source>
        <dbReference type="Ensembl" id="ENSCMIP00000021928.1"/>
    </source>
</evidence>
<feature type="compositionally biased region" description="Low complexity" evidence="3">
    <location>
        <begin position="262"/>
        <end position="276"/>
    </location>
</feature>
<feature type="region of interest" description="Disordered" evidence="3">
    <location>
        <begin position="262"/>
        <end position="326"/>
    </location>
</feature>
<dbReference type="InParanoid" id="A0A4W3HWR0"/>
<sequence>MSTTKATDTDEVFDFNEVIPETERLDNSLQKARAQLSVKARRQRPSRSRLRDSISSTEGDESLERKASDSYGSPLHNMRSPLHSSLRGSSPSSESVLSSASPSCRSSAFLFDVNIMRRTYEDGDHTRDQTLTDVSSQETLGLTPASSPSKSCHSSDTSPIHTRRDRRAEKHSEGSGDSKETSPGEPGSPVVGLDKKAKRKFLDLGAQLRRSSSTKGRRGDKAANRLSTGSRESIETSVSILASAKSAVPQFAPFSWFTDSSKGSTSSSGTMSPTCSPRASSQGFPSQKSASQDSTLSNESSPRSGSPKILSSSIAESRGTPTHTLSLSSDECLDEGQTYCLVSSWTTQQVSQWLRGLNMDQYSSEFTAGNIDGEQLLRLDGSKLKALGVVNSQDRSLLKKKLRDVNAAVERERKTLEKLEKQKEKQKKKEQEQSQKKCSDGNVDGRTFQMQFPGEGLAADQQESQRRELNSR</sequence>
<organism evidence="5 6">
    <name type="scientific">Callorhinchus milii</name>
    <name type="common">Ghost shark</name>
    <dbReference type="NCBI Taxonomy" id="7868"/>
    <lineage>
        <taxon>Eukaryota</taxon>
        <taxon>Metazoa</taxon>
        <taxon>Chordata</taxon>
        <taxon>Craniata</taxon>
        <taxon>Vertebrata</taxon>
        <taxon>Chondrichthyes</taxon>
        <taxon>Holocephali</taxon>
        <taxon>Chimaeriformes</taxon>
        <taxon>Callorhinchidae</taxon>
        <taxon>Callorhinchus</taxon>
    </lineage>
</organism>
<feature type="region of interest" description="Disordered" evidence="3">
    <location>
        <begin position="416"/>
        <end position="472"/>
    </location>
</feature>
<dbReference type="SMART" id="SM00454">
    <property type="entry name" value="SAM"/>
    <property type="match status" value="1"/>
</dbReference>
<reference evidence="5" key="5">
    <citation type="submission" date="2025-09" db="UniProtKB">
        <authorList>
            <consortium name="Ensembl"/>
        </authorList>
    </citation>
    <scope>IDENTIFICATION</scope>
</reference>
<dbReference type="GO" id="GO:0051015">
    <property type="term" value="F:actin filament binding"/>
    <property type="evidence" value="ECO:0007669"/>
    <property type="project" value="TreeGrafter"/>
</dbReference>
<dbReference type="GO" id="GO:0007015">
    <property type="term" value="P:actin filament organization"/>
    <property type="evidence" value="ECO:0007669"/>
    <property type="project" value="TreeGrafter"/>
</dbReference>
<dbReference type="Pfam" id="PF07647">
    <property type="entry name" value="SAM_2"/>
    <property type="match status" value="1"/>
</dbReference>
<feature type="compositionally biased region" description="Polar residues" evidence="3">
    <location>
        <begin position="277"/>
        <end position="326"/>
    </location>
</feature>